<accession>A0A8T2T1V9</accession>
<dbReference type="InterPro" id="IPR027417">
    <property type="entry name" value="P-loop_NTPase"/>
</dbReference>
<dbReference type="Pfam" id="PF00004">
    <property type="entry name" value="AAA"/>
    <property type="match status" value="2"/>
</dbReference>
<evidence type="ECO:0000256" key="2">
    <source>
        <dbReference type="ARBA" id="ARBA00022528"/>
    </source>
</evidence>
<dbReference type="SMART" id="SM00382">
    <property type="entry name" value="AAA"/>
    <property type="match status" value="2"/>
</dbReference>
<dbReference type="Gene3D" id="1.10.8.60">
    <property type="match status" value="2"/>
</dbReference>
<feature type="domain" description="AAA+ ATPase" evidence="6">
    <location>
        <begin position="318"/>
        <end position="460"/>
    </location>
</feature>
<dbReference type="Pfam" id="PF17862">
    <property type="entry name" value="AAA_lid_3"/>
    <property type="match status" value="2"/>
</dbReference>
<dbReference type="EMBL" id="CM035421">
    <property type="protein sequence ID" value="KAH7387933.1"/>
    <property type="molecule type" value="Genomic_DNA"/>
</dbReference>
<dbReference type="InterPro" id="IPR003593">
    <property type="entry name" value="AAA+_ATPase"/>
</dbReference>
<keyword evidence="2" id="KW-0150">Chloroplast</keyword>
<gene>
    <name evidence="7" type="ORF">KP509_16G049300</name>
</gene>
<organism evidence="7 8">
    <name type="scientific">Ceratopteris richardii</name>
    <name type="common">Triangle waterfern</name>
    <dbReference type="NCBI Taxonomy" id="49495"/>
    <lineage>
        <taxon>Eukaryota</taxon>
        <taxon>Viridiplantae</taxon>
        <taxon>Streptophyta</taxon>
        <taxon>Embryophyta</taxon>
        <taxon>Tracheophyta</taxon>
        <taxon>Polypodiopsida</taxon>
        <taxon>Polypodiidae</taxon>
        <taxon>Polypodiales</taxon>
        <taxon>Pteridineae</taxon>
        <taxon>Pteridaceae</taxon>
        <taxon>Parkerioideae</taxon>
        <taxon>Ceratopteris</taxon>
    </lineage>
</organism>
<dbReference type="SUPFAM" id="SSF52540">
    <property type="entry name" value="P-loop containing nucleoside triphosphate hydrolases"/>
    <property type="match status" value="2"/>
</dbReference>
<dbReference type="PRINTS" id="PR00830">
    <property type="entry name" value="ENDOLAPTASE"/>
</dbReference>
<sequence length="553" mass="60638">MLTKEEPHERAEQVVAGLEKPLKALRELLLWPFLYSEEAAILGLQWPRGLLLHGPPGTGKTSLVRAMVKESGAHLIFISADTIHKAYVGESERLLREAFAEATAEALSGKPVVIFIDEIDVLCPRRDFRRQHESRLVAQILTLMDDKKLNSSKLRPVVVAATNRINSIDPALRRPGRFDREIEITAPNAQERYEILQLHASRLPLDDCVELRSVADMCNGYVGADLAALCREAALASLRRGMQGSPSEGDVQHKVTMQDWEQAHLKVGPSIARGAVADVPSVLWDDIGGLTQVKRKLRQTVEWPIQHADALARLGLKPIRGVLLYGPPGCSKTTLVKAAAHAAKANLFSLSGAELHSMYVGEGEALLRETFRRARLVAPSIVFFDEADSVAARREGGNEQAAGGNSTGEKLLSTLLTEIDGLELAQGVLVLGATNRPWSIDGALMRPGRFDQILYVPPPDKEGRLEILKVHTRNMKVADDVDLSEIASITEYFTGAELAGLCSEAGMAALRENLYAESVHERHFSAALKSIKPSLTVTEISKYVNFGLTRNMR</sequence>
<dbReference type="InterPro" id="IPR041569">
    <property type="entry name" value="AAA_lid_3"/>
</dbReference>
<dbReference type="FunFam" id="3.40.50.300:FF:000061">
    <property type="entry name" value="ATPase family, AAA domain-containing 2"/>
    <property type="match status" value="1"/>
</dbReference>
<dbReference type="PANTHER" id="PTHR23077:SF117">
    <property type="entry name" value="AAA+ ATPASE DOMAIN-CONTAINING PROTEIN"/>
    <property type="match status" value="1"/>
</dbReference>
<dbReference type="GO" id="GO:0005524">
    <property type="term" value="F:ATP binding"/>
    <property type="evidence" value="ECO:0007669"/>
    <property type="project" value="UniProtKB-KW"/>
</dbReference>
<dbReference type="OMA" id="DRHIYVA"/>
<evidence type="ECO:0000256" key="5">
    <source>
        <dbReference type="RuleBase" id="RU003651"/>
    </source>
</evidence>
<dbReference type="InterPro" id="IPR050168">
    <property type="entry name" value="AAA_ATPase_domain"/>
</dbReference>
<name>A0A8T2T1V9_CERRI</name>
<evidence type="ECO:0000256" key="1">
    <source>
        <dbReference type="ARBA" id="ARBA00006914"/>
    </source>
</evidence>
<dbReference type="Gene3D" id="3.40.50.300">
    <property type="entry name" value="P-loop containing nucleotide triphosphate hydrolases"/>
    <property type="match status" value="2"/>
</dbReference>
<protein>
    <recommendedName>
        <fullName evidence="6">AAA+ ATPase domain-containing protein</fullName>
    </recommendedName>
</protein>
<evidence type="ECO:0000256" key="3">
    <source>
        <dbReference type="ARBA" id="ARBA00022741"/>
    </source>
</evidence>
<dbReference type="GO" id="GO:0016887">
    <property type="term" value="F:ATP hydrolysis activity"/>
    <property type="evidence" value="ECO:0007669"/>
    <property type="project" value="InterPro"/>
</dbReference>
<dbReference type="InterPro" id="IPR003960">
    <property type="entry name" value="ATPase_AAA_CS"/>
</dbReference>
<reference evidence="7" key="1">
    <citation type="submission" date="2021-08" db="EMBL/GenBank/DDBJ databases">
        <title>WGS assembly of Ceratopteris richardii.</title>
        <authorList>
            <person name="Marchant D.B."/>
            <person name="Chen G."/>
            <person name="Jenkins J."/>
            <person name="Shu S."/>
            <person name="Leebens-Mack J."/>
            <person name="Grimwood J."/>
            <person name="Schmutz J."/>
            <person name="Soltis P."/>
            <person name="Soltis D."/>
            <person name="Chen Z.-H."/>
        </authorList>
    </citation>
    <scope>NUCLEOTIDE SEQUENCE</scope>
    <source>
        <strain evidence="7">Whitten #5841</strain>
        <tissue evidence="7">Leaf</tissue>
    </source>
</reference>
<dbReference type="Proteomes" id="UP000825935">
    <property type="component" value="Chromosome 16"/>
</dbReference>
<keyword evidence="3 5" id="KW-0547">Nucleotide-binding</keyword>
<feature type="domain" description="AAA+ ATPase" evidence="6">
    <location>
        <begin position="46"/>
        <end position="188"/>
    </location>
</feature>
<proteinExistence type="inferred from homology"/>
<dbReference type="InterPro" id="IPR003959">
    <property type="entry name" value="ATPase_AAA_core"/>
</dbReference>
<evidence type="ECO:0000313" key="8">
    <source>
        <dbReference type="Proteomes" id="UP000825935"/>
    </source>
</evidence>
<dbReference type="PANTHER" id="PTHR23077">
    <property type="entry name" value="AAA-FAMILY ATPASE"/>
    <property type="match status" value="1"/>
</dbReference>
<dbReference type="FunFam" id="3.40.50.300:FF:001107">
    <property type="entry name" value="Cell division control protein 48-B-like protein"/>
    <property type="match status" value="1"/>
</dbReference>
<evidence type="ECO:0000259" key="6">
    <source>
        <dbReference type="SMART" id="SM00382"/>
    </source>
</evidence>
<dbReference type="OrthoDB" id="5421at2759"/>
<evidence type="ECO:0000256" key="4">
    <source>
        <dbReference type="ARBA" id="ARBA00022840"/>
    </source>
</evidence>
<comment type="caution">
    <text evidence="7">The sequence shown here is derived from an EMBL/GenBank/DDBJ whole genome shotgun (WGS) entry which is preliminary data.</text>
</comment>
<dbReference type="FunFam" id="1.10.8.60:FF:000038">
    <property type="entry name" value="spermatogenesis-associated protein 5-like protein 1"/>
    <property type="match status" value="1"/>
</dbReference>
<keyword evidence="2" id="KW-0934">Plastid</keyword>
<keyword evidence="8" id="KW-1185">Reference proteome</keyword>
<evidence type="ECO:0000313" key="7">
    <source>
        <dbReference type="EMBL" id="KAH7387933.1"/>
    </source>
</evidence>
<keyword evidence="4 5" id="KW-0067">ATP-binding</keyword>
<dbReference type="PROSITE" id="PS00674">
    <property type="entry name" value="AAA"/>
    <property type="match status" value="1"/>
</dbReference>
<dbReference type="AlphaFoldDB" id="A0A8T2T1V9"/>
<comment type="similarity">
    <text evidence="1 5">Belongs to the AAA ATPase family.</text>
</comment>